<sequence>MTGLSVASVHVYPVKGLRGLSPAQARLWPWGLEADRRWMITDPQGRFITQRTCRNMALINALPTPEGLELGKANMPLCSVKFPDASAPMRSVTVWKDTVQARDAGEEAALWLTEALAQPCKLVWMDTPQKARLRHLDQADVPVSFADGYPLLVATTASLADLNARLPVGQAVPMARFRPNIVVQDAAPWAEDSWLRIRVGTAILRILAPCSRCVVTTIDQTTAEVPNPKEPLATLASFHRTSKGVMFAQNAMVEQPGIIEVGAPVTVLDSGPSNLLAQMTKA</sequence>
<dbReference type="GO" id="GO:0030170">
    <property type="term" value="F:pyridoxal phosphate binding"/>
    <property type="evidence" value="ECO:0007669"/>
    <property type="project" value="InterPro"/>
</dbReference>
<dbReference type="SUPFAM" id="SSF141673">
    <property type="entry name" value="MOSC N-terminal domain-like"/>
    <property type="match status" value="1"/>
</dbReference>
<evidence type="ECO:0000313" key="2">
    <source>
        <dbReference type="EMBL" id="AOW45631.1"/>
    </source>
</evidence>
<dbReference type="KEGG" id="aasc:A4S02_01410"/>
<dbReference type="InterPro" id="IPR011037">
    <property type="entry name" value="Pyrv_Knase-like_insert_dom_sf"/>
</dbReference>
<dbReference type="Pfam" id="PF03476">
    <property type="entry name" value="MOSC_N"/>
    <property type="match status" value="1"/>
</dbReference>
<evidence type="ECO:0000313" key="3">
    <source>
        <dbReference type="Proteomes" id="UP000175973"/>
    </source>
</evidence>
<dbReference type="InterPro" id="IPR005303">
    <property type="entry name" value="MOCOS_middle"/>
</dbReference>
<dbReference type="Pfam" id="PF03473">
    <property type="entry name" value="MOSC"/>
    <property type="match status" value="1"/>
</dbReference>
<dbReference type="RefSeq" id="WP_070322725.1">
    <property type="nucleotide sequence ID" value="NZ_CP015164.1"/>
</dbReference>
<organism evidence="2 3">
    <name type="scientific">Acetobacter ascendens</name>
    <dbReference type="NCBI Taxonomy" id="481146"/>
    <lineage>
        <taxon>Bacteria</taxon>
        <taxon>Pseudomonadati</taxon>
        <taxon>Pseudomonadota</taxon>
        <taxon>Alphaproteobacteria</taxon>
        <taxon>Acetobacterales</taxon>
        <taxon>Acetobacteraceae</taxon>
        <taxon>Acetobacter</taxon>
    </lineage>
</organism>
<dbReference type="PROSITE" id="PS51340">
    <property type="entry name" value="MOSC"/>
    <property type="match status" value="1"/>
</dbReference>
<dbReference type="SUPFAM" id="SSF50800">
    <property type="entry name" value="PK beta-barrel domain-like"/>
    <property type="match status" value="1"/>
</dbReference>
<reference evidence="3" key="1">
    <citation type="submission" date="2016-04" db="EMBL/GenBank/DDBJ databases">
        <authorList>
            <person name="Jeon C.O."/>
            <person name="Cho G.Y."/>
            <person name="Jeong H.I."/>
            <person name="Kim K.H."/>
        </authorList>
    </citation>
    <scope>NUCLEOTIDE SEQUENCE [LARGE SCALE GENOMIC DNA]</scope>
    <source>
        <strain evidence="3">LMG 1590</strain>
    </source>
</reference>
<dbReference type="GO" id="GO:0030151">
    <property type="term" value="F:molybdenum ion binding"/>
    <property type="evidence" value="ECO:0007669"/>
    <property type="project" value="InterPro"/>
</dbReference>
<evidence type="ECO:0000259" key="1">
    <source>
        <dbReference type="PROSITE" id="PS51340"/>
    </source>
</evidence>
<accession>A0A1D8QTG9</accession>
<dbReference type="InterPro" id="IPR005302">
    <property type="entry name" value="MoCF_Sase_C"/>
</dbReference>
<protein>
    <recommendedName>
        <fullName evidence="1">MOSC domain-containing protein</fullName>
    </recommendedName>
</protein>
<dbReference type="GO" id="GO:0003824">
    <property type="term" value="F:catalytic activity"/>
    <property type="evidence" value="ECO:0007669"/>
    <property type="project" value="InterPro"/>
</dbReference>
<dbReference type="EMBL" id="CP015164">
    <property type="protein sequence ID" value="AOW45631.1"/>
    <property type="molecule type" value="Genomic_DNA"/>
</dbReference>
<proteinExistence type="predicted"/>
<dbReference type="PANTHER" id="PTHR14237">
    <property type="entry name" value="MOLYBDOPTERIN COFACTOR SULFURASE MOSC"/>
    <property type="match status" value="1"/>
</dbReference>
<gene>
    <name evidence="2" type="ORF">A4S02_01410</name>
</gene>
<name>A0A1D8QTG9_9PROT</name>
<dbReference type="AlphaFoldDB" id="A0A1D8QTG9"/>
<dbReference type="Proteomes" id="UP000175973">
    <property type="component" value="Chromosome"/>
</dbReference>
<dbReference type="PANTHER" id="PTHR14237:SF19">
    <property type="entry name" value="MITOCHONDRIAL AMIDOXIME REDUCING COMPONENT 1"/>
    <property type="match status" value="1"/>
</dbReference>
<feature type="domain" description="MOSC" evidence="1">
    <location>
        <begin position="125"/>
        <end position="268"/>
    </location>
</feature>
<keyword evidence="3" id="KW-1185">Reference proteome</keyword>